<feature type="transmembrane region" description="Helical" evidence="20">
    <location>
        <begin position="25"/>
        <end position="46"/>
    </location>
</feature>
<dbReference type="CDD" id="cd03470">
    <property type="entry name" value="Rieske_cytochrome_bc1"/>
    <property type="match status" value="1"/>
</dbReference>
<keyword evidence="12" id="KW-1278">Translocase</keyword>
<dbReference type="Pfam" id="PF00355">
    <property type="entry name" value="Rieske"/>
    <property type="match status" value="1"/>
</dbReference>
<comment type="similarity">
    <text evidence="3">Belongs to the Rieske iron-sulfur protein family.</text>
</comment>
<evidence type="ECO:0000256" key="10">
    <source>
        <dbReference type="ARBA" id="ARBA00022714"/>
    </source>
</evidence>
<evidence type="ECO:0000256" key="18">
    <source>
        <dbReference type="ARBA" id="ARBA00023157"/>
    </source>
</evidence>
<comment type="cofactor">
    <cofactor evidence="20">
        <name>[2Fe-2S] cluster</name>
        <dbReference type="ChEBI" id="CHEBI:190135"/>
    </cofactor>
    <text evidence="20">Binds 1 [2Fe-2S] cluster per subunit.</text>
</comment>
<dbReference type="InterPro" id="IPR005805">
    <property type="entry name" value="Rieske_Fe-S_prot_C"/>
</dbReference>
<feature type="region of interest" description="Disordered" evidence="22">
    <location>
        <begin position="1"/>
        <end position="20"/>
    </location>
</feature>
<dbReference type="Pfam" id="PF10399">
    <property type="entry name" value="UCR_Fe-S_N"/>
    <property type="match status" value="1"/>
</dbReference>
<evidence type="ECO:0000256" key="22">
    <source>
        <dbReference type="SAM" id="MobiDB-lite"/>
    </source>
</evidence>
<keyword evidence="13 20" id="KW-0249">Electron transport</keyword>
<dbReference type="InterPro" id="IPR014349">
    <property type="entry name" value="Rieske_Fe-S_prot"/>
</dbReference>
<dbReference type="GO" id="GO:0005886">
    <property type="term" value="C:plasma membrane"/>
    <property type="evidence" value="ECO:0007669"/>
    <property type="project" value="UniProtKB-SubCell"/>
</dbReference>
<dbReference type="Gene3D" id="2.102.10.10">
    <property type="entry name" value="Rieske [2Fe-2S] iron-sulphur domain"/>
    <property type="match status" value="1"/>
</dbReference>
<dbReference type="PATRIC" id="fig|1293439.3.peg.943"/>
<name>A0A0F5QFS0_9HYPH</name>
<evidence type="ECO:0000256" key="12">
    <source>
        <dbReference type="ARBA" id="ARBA00022967"/>
    </source>
</evidence>
<keyword evidence="11" id="KW-0479">Metal-binding</keyword>
<keyword evidence="25" id="KW-1185">Reference proteome</keyword>
<dbReference type="InterPro" id="IPR017941">
    <property type="entry name" value="Rieske_2Fe-2S"/>
</dbReference>
<keyword evidence="17 20" id="KW-0472">Membrane</keyword>
<evidence type="ECO:0000256" key="2">
    <source>
        <dbReference type="ARBA" id="ARBA00004162"/>
    </source>
</evidence>
<keyword evidence="18" id="KW-1015">Disulfide bond</keyword>
<dbReference type="InterPro" id="IPR036922">
    <property type="entry name" value="Rieske_2Fe-2S_sf"/>
</dbReference>
<evidence type="ECO:0000256" key="19">
    <source>
        <dbReference type="ARBA" id="ARBA00029351"/>
    </source>
</evidence>
<dbReference type="GO" id="GO:0008121">
    <property type="term" value="F:quinol-cytochrome-c reductase activity"/>
    <property type="evidence" value="ECO:0007669"/>
    <property type="project" value="UniProtKB-EC"/>
</dbReference>
<evidence type="ECO:0000256" key="16">
    <source>
        <dbReference type="ARBA" id="ARBA00023014"/>
    </source>
</evidence>
<organism evidence="24 25">
    <name type="scientific">Devosia epidermidihirudinis</name>
    <dbReference type="NCBI Taxonomy" id="1293439"/>
    <lineage>
        <taxon>Bacteria</taxon>
        <taxon>Pseudomonadati</taxon>
        <taxon>Pseudomonadota</taxon>
        <taxon>Alphaproteobacteria</taxon>
        <taxon>Hyphomicrobiales</taxon>
        <taxon>Devosiaceae</taxon>
        <taxon>Devosia</taxon>
    </lineage>
</organism>
<gene>
    <name evidence="24" type="ORF">WH87_06865</name>
</gene>
<dbReference type="GO" id="GO:0051537">
    <property type="term" value="F:2 iron, 2 sulfur cluster binding"/>
    <property type="evidence" value="ECO:0007669"/>
    <property type="project" value="UniProtKB-KW"/>
</dbReference>
<evidence type="ECO:0000256" key="15">
    <source>
        <dbReference type="ARBA" id="ARBA00023004"/>
    </source>
</evidence>
<dbReference type="InterPro" id="IPR006317">
    <property type="entry name" value="Ubiquinol_cyt_c_Rdtase_Fe-S-su"/>
</dbReference>
<dbReference type="Gene3D" id="1.20.5.510">
    <property type="entry name" value="Single helix bin"/>
    <property type="match status" value="1"/>
</dbReference>
<keyword evidence="16" id="KW-0411">Iron-sulfur</keyword>
<accession>A0A0F5QFS0</accession>
<evidence type="ECO:0000256" key="1">
    <source>
        <dbReference type="ARBA" id="ARBA00002444"/>
    </source>
</evidence>
<evidence type="ECO:0000256" key="6">
    <source>
        <dbReference type="ARBA" id="ARBA00019816"/>
    </source>
</evidence>
<reference evidence="24 25" key="1">
    <citation type="submission" date="2015-03" db="EMBL/GenBank/DDBJ databases">
        <authorList>
            <person name="Lepp D."/>
            <person name="Hassan Y.I."/>
            <person name="Li X.-Z."/>
            <person name="Zhou T."/>
        </authorList>
    </citation>
    <scope>NUCLEOTIDE SEQUENCE [LARGE SCALE GENOMIC DNA]</scope>
    <source>
        <strain evidence="24 25">E84</strain>
    </source>
</reference>
<evidence type="ECO:0000313" key="25">
    <source>
        <dbReference type="Proteomes" id="UP000033411"/>
    </source>
</evidence>
<dbReference type="PRINTS" id="PR00162">
    <property type="entry name" value="RIESKE"/>
</dbReference>
<dbReference type="RefSeq" id="WP_046137912.1">
    <property type="nucleotide sequence ID" value="NZ_LANJ01000011.1"/>
</dbReference>
<dbReference type="EMBL" id="LANJ01000011">
    <property type="protein sequence ID" value="KKC39832.1"/>
    <property type="molecule type" value="Genomic_DNA"/>
</dbReference>
<keyword evidence="8" id="KW-1003">Cell membrane</keyword>
<evidence type="ECO:0000256" key="3">
    <source>
        <dbReference type="ARBA" id="ARBA00010651"/>
    </source>
</evidence>
<evidence type="ECO:0000256" key="5">
    <source>
        <dbReference type="ARBA" id="ARBA00012951"/>
    </source>
</evidence>
<evidence type="ECO:0000256" key="9">
    <source>
        <dbReference type="ARBA" id="ARBA00022692"/>
    </source>
</evidence>
<evidence type="ECO:0000256" key="7">
    <source>
        <dbReference type="ARBA" id="ARBA00022448"/>
    </source>
</evidence>
<keyword evidence="10" id="KW-0001">2Fe-2S</keyword>
<evidence type="ECO:0000256" key="20">
    <source>
        <dbReference type="RuleBase" id="RU004494"/>
    </source>
</evidence>
<evidence type="ECO:0000256" key="8">
    <source>
        <dbReference type="ARBA" id="ARBA00022475"/>
    </source>
</evidence>
<evidence type="ECO:0000256" key="17">
    <source>
        <dbReference type="ARBA" id="ARBA00023136"/>
    </source>
</evidence>
<evidence type="ECO:0000256" key="13">
    <source>
        <dbReference type="ARBA" id="ARBA00022982"/>
    </source>
</evidence>
<dbReference type="SUPFAM" id="SSF50022">
    <property type="entry name" value="ISP domain"/>
    <property type="match status" value="1"/>
</dbReference>
<dbReference type="STRING" id="1293439.WH87_06865"/>
<comment type="catalytic activity">
    <reaction evidence="19 20">
        <text>a quinol + 2 Fe(III)-[cytochrome c](out) = a quinone + 2 Fe(II)-[cytochrome c](out) + 2 H(+)(out)</text>
        <dbReference type="Rhea" id="RHEA:11484"/>
        <dbReference type="Rhea" id="RHEA-COMP:10350"/>
        <dbReference type="Rhea" id="RHEA-COMP:14399"/>
        <dbReference type="ChEBI" id="CHEBI:15378"/>
        <dbReference type="ChEBI" id="CHEBI:24646"/>
        <dbReference type="ChEBI" id="CHEBI:29033"/>
        <dbReference type="ChEBI" id="CHEBI:29034"/>
        <dbReference type="ChEBI" id="CHEBI:132124"/>
        <dbReference type="EC" id="7.1.1.8"/>
    </reaction>
</comment>
<evidence type="ECO:0000259" key="23">
    <source>
        <dbReference type="PROSITE" id="PS51296"/>
    </source>
</evidence>
<dbReference type="EC" id="7.1.1.8" evidence="5 20"/>
<dbReference type="GO" id="GO:0046872">
    <property type="term" value="F:metal ion binding"/>
    <property type="evidence" value="ECO:0007669"/>
    <property type="project" value="UniProtKB-KW"/>
</dbReference>
<evidence type="ECO:0000256" key="11">
    <source>
        <dbReference type="ARBA" id="ARBA00022723"/>
    </source>
</evidence>
<feature type="domain" description="Rieske" evidence="23">
    <location>
        <begin position="96"/>
        <end position="184"/>
    </location>
</feature>
<keyword evidence="9 20" id="KW-0812">Transmembrane</keyword>
<comment type="caution">
    <text evidence="24">The sequence shown here is derived from an EMBL/GenBank/DDBJ whole genome shotgun (WGS) entry which is preliminary data.</text>
</comment>
<dbReference type="FunFam" id="2.102.10.10:FF:000001">
    <property type="entry name" value="Cytochrome b-c1 complex subunit Rieske, mitochondrial"/>
    <property type="match status" value="1"/>
</dbReference>
<dbReference type="OrthoDB" id="9767869at2"/>
<sequence length="186" mass="20062">MTDHPELSHLPPTKPVPTGPTRRDFLFVATGAVAVVGAGATIWPLIDQMNPDASVLATGSAEFDLSAMAVGQEITVQWRGQPIFIRYRTPEDITDMQSVPLNDLKDPAPDSARVIEGHEQYLVVIGICTHLGCVPVFNAGSYKDGWYCPCHGSQYDASGRIRSGPAPLNLVMPPYVFKTATSIQIG</sequence>
<dbReference type="PROSITE" id="PS51318">
    <property type="entry name" value="TAT"/>
    <property type="match status" value="1"/>
</dbReference>
<dbReference type="NCBIfam" id="TIGR01416">
    <property type="entry name" value="Rieske_proteo"/>
    <property type="match status" value="1"/>
</dbReference>
<proteinExistence type="inferred from homology"/>
<dbReference type="PANTHER" id="PTHR10134">
    <property type="entry name" value="CYTOCHROME B-C1 COMPLEX SUBUNIT RIESKE, MITOCHONDRIAL"/>
    <property type="match status" value="1"/>
</dbReference>
<dbReference type="Proteomes" id="UP000033411">
    <property type="component" value="Unassembled WGS sequence"/>
</dbReference>
<comment type="miscellaneous">
    <text evidence="20">The Rieske protein is a high potential 2Fe-2S protein.</text>
</comment>
<evidence type="ECO:0000313" key="24">
    <source>
        <dbReference type="EMBL" id="KKC39832.1"/>
    </source>
</evidence>
<dbReference type="AlphaFoldDB" id="A0A0F5QFS0"/>
<evidence type="ECO:0000256" key="4">
    <source>
        <dbReference type="ARBA" id="ARBA00011649"/>
    </source>
</evidence>
<keyword evidence="14 20" id="KW-1133">Transmembrane helix</keyword>
<evidence type="ECO:0000256" key="14">
    <source>
        <dbReference type="ARBA" id="ARBA00022989"/>
    </source>
</evidence>
<evidence type="ECO:0000256" key="21">
    <source>
        <dbReference type="RuleBase" id="RU004497"/>
    </source>
</evidence>
<comment type="function">
    <text evidence="1">Component of the ubiquinol-cytochrome c reductase complex (complex III or cytochrome b-c1 complex), which is a respiratory chain that generates an electrochemical potential coupled to ATP synthesis.</text>
</comment>
<comment type="subcellular location">
    <subcellularLocation>
        <location evidence="2">Cell membrane</location>
        <topology evidence="2">Single-pass membrane protein</topology>
    </subcellularLocation>
</comment>
<dbReference type="InterPro" id="IPR019470">
    <property type="entry name" value="Ubiq_cytC_Rdtase_Fe-S_su_TAT"/>
</dbReference>
<protein>
    <recommendedName>
        <fullName evidence="6 20">Ubiquinol-cytochrome c reductase iron-sulfur subunit</fullName>
        <ecNumber evidence="5 20">7.1.1.8</ecNumber>
    </recommendedName>
</protein>
<keyword evidence="7 20" id="KW-0813">Transport</keyword>
<dbReference type="PROSITE" id="PS51296">
    <property type="entry name" value="RIESKE"/>
    <property type="match status" value="1"/>
</dbReference>
<comment type="subunit">
    <text evidence="4 21">The main subunits of complex b-c1 are: cytochrome b, cytochrome c1 and the Rieske protein.</text>
</comment>
<keyword evidence="15" id="KW-0408">Iron</keyword>
<dbReference type="InterPro" id="IPR006311">
    <property type="entry name" value="TAT_signal"/>
</dbReference>